<dbReference type="Pfam" id="PF02652">
    <property type="entry name" value="Lactate_perm"/>
    <property type="match status" value="1"/>
</dbReference>
<protein>
    <recommendedName>
        <fullName evidence="8">L-lactate permease</fullName>
    </recommendedName>
</protein>
<evidence type="ECO:0000256" key="8">
    <source>
        <dbReference type="RuleBase" id="RU365092"/>
    </source>
</evidence>
<dbReference type="InterPro" id="IPR003804">
    <property type="entry name" value="Lactate_perm"/>
</dbReference>
<feature type="transmembrane region" description="Helical" evidence="8">
    <location>
        <begin position="131"/>
        <end position="158"/>
    </location>
</feature>
<feature type="transmembrane region" description="Helical" evidence="8">
    <location>
        <begin position="368"/>
        <end position="388"/>
    </location>
</feature>
<feature type="transmembrane region" description="Helical" evidence="8">
    <location>
        <begin position="46"/>
        <end position="68"/>
    </location>
</feature>
<feature type="transmembrane region" description="Helical" evidence="8">
    <location>
        <begin position="12"/>
        <end position="34"/>
    </location>
</feature>
<dbReference type="STRING" id="645991.Sgly_3024"/>
<accession>F0T0C1</accession>
<dbReference type="EMBL" id="CP002547">
    <property type="protein sequence ID" value="ADY57293.1"/>
    <property type="molecule type" value="Genomic_DNA"/>
</dbReference>
<evidence type="ECO:0000313" key="10">
    <source>
        <dbReference type="Proteomes" id="UP000007488"/>
    </source>
</evidence>
<reference evidence="10" key="2">
    <citation type="submission" date="2011-02" db="EMBL/GenBank/DDBJ databases">
        <title>The complete genome of Syntrophobotulus glycolicus DSM 8271.</title>
        <authorList>
            <person name="Lucas S."/>
            <person name="Copeland A."/>
            <person name="Lapidus A."/>
            <person name="Bruce D."/>
            <person name="Goodwin L."/>
            <person name="Pitluck S."/>
            <person name="Kyrpides N."/>
            <person name="Mavromatis K."/>
            <person name="Pagani I."/>
            <person name="Ivanova N."/>
            <person name="Mikhailova N."/>
            <person name="Chertkov O."/>
            <person name="Held B."/>
            <person name="Detter J.C."/>
            <person name="Tapia R."/>
            <person name="Han C."/>
            <person name="Land M."/>
            <person name="Hauser L."/>
            <person name="Markowitz V."/>
            <person name="Cheng J.-F."/>
            <person name="Hugenholtz P."/>
            <person name="Woyke T."/>
            <person name="Wu D."/>
            <person name="Spring S."/>
            <person name="Schroeder M."/>
            <person name="Brambilla E."/>
            <person name="Klenk H.-P."/>
            <person name="Eisen J.A."/>
        </authorList>
    </citation>
    <scope>NUCLEOTIDE SEQUENCE [LARGE SCALE GENOMIC DNA]</scope>
    <source>
        <strain evidence="10">DSM 8271 / FlGlyR</strain>
    </source>
</reference>
<feature type="transmembrane region" description="Helical" evidence="8">
    <location>
        <begin position="165"/>
        <end position="185"/>
    </location>
</feature>
<dbReference type="PANTHER" id="PTHR30003">
    <property type="entry name" value="L-LACTATE PERMEASE"/>
    <property type="match status" value="1"/>
</dbReference>
<keyword evidence="10" id="KW-1185">Reference proteome</keyword>
<keyword evidence="4 8" id="KW-1003">Cell membrane</keyword>
<keyword evidence="3 8" id="KW-0813">Transport</keyword>
<feature type="transmembrane region" description="Helical" evidence="8">
    <location>
        <begin position="80"/>
        <end position="102"/>
    </location>
</feature>
<feature type="transmembrane region" description="Helical" evidence="8">
    <location>
        <begin position="441"/>
        <end position="459"/>
    </location>
</feature>
<evidence type="ECO:0000313" key="9">
    <source>
        <dbReference type="EMBL" id="ADY57293.1"/>
    </source>
</evidence>
<keyword evidence="7 8" id="KW-0472">Membrane</keyword>
<dbReference type="KEGG" id="sgy:Sgly_3024"/>
<feature type="transmembrane region" description="Helical" evidence="8">
    <location>
        <begin position="261"/>
        <end position="284"/>
    </location>
</feature>
<evidence type="ECO:0000256" key="7">
    <source>
        <dbReference type="ARBA" id="ARBA00023136"/>
    </source>
</evidence>
<name>F0T0C1_SYNGF</name>
<dbReference type="Proteomes" id="UP000007488">
    <property type="component" value="Chromosome"/>
</dbReference>
<evidence type="ECO:0000256" key="1">
    <source>
        <dbReference type="ARBA" id="ARBA00004651"/>
    </source>
</evidence>
<comment type="function">
    <text evidence="8">Uptake of L-lactate across the membrane. Can also transport D-lactate and glycolate.</text>
</comment>
<evidence type="ECO:0000256" key="3">
    <source>
        <dbReference type="ARBA" id="ARBA00022448"/>
    </source>
</evidence>
<evidence type="ECO:0000256" key="6">
    <source>
        <dbReference type="ARBA" id="ARBA00022989"/>
    </source>
</evidence>
<feature type="transmembrane region" description="Helical" evidence="8">
    <location>
        <begin position="205"/>
        <end position="226"/>
    </location>
</feature>
<dbReference type="eggNOG" id="COG1620">
    <property type="taxonomic scope" value="Bacteria"/>
</dbReference>
<dbReference type="AlphaFoldDB" id="F0T0C1"/>
<feature type="transmembrane region" description="Helical" evidence="8">
    <location>
        <begin position="305"/>
        <end position="325"/>
    </location>
</feature>
<dbReference type="NCBIfam" id="TIGR00795">
    <property type="entry name" value="lctP"/>
    <property type="match status" value="1"/>
</dbReference>
<dbReference type="HOGENOM" id="CLU_021628_0_0_9"/>
<dbReference type="GO" id="GO:0015295">
    <property type="term" value="F:solute:proton symporter activity"/>
    <property type="evidence" value="ECO:0007669"/>
    <property type="project" value="TreeGrafter"/>
</dbReference>
<gene>
    <name evidence="9" type="ordered locus">Sgly_3024</name>
</gene>
<dbReference type="PANTHER" id="PTHR30003:SF0">
    <property type="entry name" value="GLYCOLATE PERMEASE GLCA-RELATED"/>
    <property type="match status" value="1"/>
</dbReference>
<dbReference type="RefSeq" id="WP_013626065.1">
    <property type="nucleotide sequence ID" value="NC_015172.1"/>
</dbReference>
<feature type="transmembrane region" description="Helical" evidence="8">
    <location>
        <begin position="409"/>
        <end position="435"/>
    </location>
</feature>
<proteinExistence type="inferred from homology"/>
<dbReference type="OrthoDB" id="9761056at2"/>
<organism evidence="9 10">
    <name type="scientific">Syntrophobotulus glycolicus (strain DSM 8271 / FlGlyR)</name>
    <dbReference type="NCBI Taxonomy" id="645991"/>
    <lineage>
        <taxon>Bacteria</taxon>
        <taxon>Bacillati</taxon>
        <taxon>Bacillota</taxon>
        <taxon>Clostridia</taxon>
        <taxon>Eubacteriales</taxon>
        <taxon>Desulfitobacteriaceae</taxon>
        <taxon>Syntrophobotulus</taxon>
    </lineage>
</organism>
<evidence type="ECO:0000256" key="4">
    <source>
        <dbReference type="ARBA" id="ARBA00022475"/>
    </source>
</evidence>
<dbReference type="GO" id="GO:0015129">
    <property type="term" value="F:lactate transmembrane transporter activity"/>
    <property type="evidence" value="ECO:0007669"/>
    <property type="project" value="UniProtKB-UniRule"/>
</dbReference>
<evidence type="ECO:0000256" key="5">
    <source>
        <dbReference type="ARBA" id="ARBA00022692"/>
    </source>
</evidence>
<dbReference type="GO" id="GO:0005886">
    <property type="term" value="C:plasma membrane"/>
    <property type="evidence" value="ECO:0007669"/>
    <property type="project" value="UniProtKB-SubCell"/>
</dbReference>
<feature type="transmembrane region" description="Helical" evidence="8">
    <location>
        <begin position="535"/>
        <end position="559"/>
    </location>
</feature>
<feature type="transmembrane region" description="Helical" evidence="8">
    <location>
        <begin position="235"/>
        <end position="255"/>
    </location>
</feature>
<evidence type="ECO:0000256" key="2">
    <source>
        <dbReference type="ARBA" id="ARBA00010100"/>
    </source>
</evidence>
<comment type="subcellular location">
    <subcellularLocation>
        <location evidence="1 8">Cell membrane</location>
        <topology evidence="1 8">Multi-pass membrane protein</topology>
    </subcellularLocation>
</comment>
<comment type="similarity">
    <text evidence="2 8">Belongs to the lactate permease family.</text>
</comment>
<keyword evidence="6 8" id="KW-1133">Transmembrane helix</keyword>
<sequence>MGQYLQNYNPTGNVVLSTLLAALPILLFLYLLAVHPHKTKDGRKEYGIYAPYAAIISALSAFALVLFVMKMPVPMAISAFIYGAAKGLFPIGWIIFAAIFLYNTTVISGKFAVLKDSLSGITSDPRLQVLLIGYSFVCFMEGAAGFGTPVAVCGSILVGMGFNPMTAALVCLIGNVAPALGALGVPTFTLSDVSGLPILELTQQSGLQFIFMPIVVAFWVVGAYIFREKGKWSDLWAVAPAILVSSGTFAIVQLFTAMKGWYMIIGMLAGIVSILCTMVFLKIWKPKKGFGQQKAVTPAAHPTKDIVMAWMPWVLLGISVTLLSVQSIKDSLNSIFIWKYTVPNLDGLSLVQPPIGDGSLHAVFTWDILTMGGTGIMAAAIISGLLVLRLSGQQWAKAFSVTGKKMKSSLTLLCCVLGFSTLTRFAGTDAILGLAFTKTGAAYPFFAPMLGWIGVFISGSDTAANSMFGNLQNITAQQLNLNPVPITSSTTTGGIIGKVINAQSVVVATAACYEDQKEGMAAVGPIIRAGIPHSVALILIYSTWLWFQYYFLSGMLITLPGK</sequence>
<keyword evidence="5 8" id="KW-0812">Transmembrane</keyword>
<reference evidence="9 10" key="1">
    <citation type="journal article" date="2011" name="Stand. Genomic Sci.">
        <title>Complete genome sequence of Syntrophobotulus glycolicus type strain (FlGlyR).</title>
        <authorList>
            <person name="Han C."/>
            <person name="Mwirichia R."/>
            <person name="Chertkov O."/>
            <person name="Held B."/>
            <person name="Lapidus A."/>
            <person name="Nolan M."/>
            <person name="Lucas S."/>
            <person name="Hammon N."/>
            <person name="Deshpande S."/>
            <person name="Cheng J.F."/>
            <person name="Tapia R."/>
            <person name="Goodwin L."/>
            <person name="Pitluck S."/>
            <person name="Huntemann M."/>
            <person name="Liolios K."/>
            <person name="Ivanova N."/>
            <person name="Pagani I."/>
            <person name="Mavromatis K."/>
            <person name="Ovchinikova G."/>
            <person name="Pati A."/>
            <person name="Chen A."/>
            <person name="Palaniappan K."/>
            <person name="Land M."/>
            <person name="Hauser L."/>
            <person name="Brambilla E.M."/>
            <person name="Rohde M."/>
            <person name="Spring S."/>
            <person name="Sikorski J."/>
            <person name="Goker M."/>
            <person name="Woyke T."/>
            <person name="Bristow J."/>
            <person name="Eisen J.A."/>
            <person name="Markowitz V."/>
            <person name="Hugenholtz P."/>
            <person name="Kyrpides N.C."/>
            <person name="Klenk H.P."/>
            <person name="Detter J.C."/>
        </authorList>
    </citation>
    <scope>NUCLEOTIDE SEQUENCE [LARGE SCALE GENOMIC DNA]</scope>
    <source>
        <strain evidence="10">DSM 8271 / FlGlyR</strain>
    </source>
</reference>